<keyword evidence="10" id="KW-1185">Reference proteome</keyword>
<evidence type="ECO:0000256" key="4">
    <source>
        <dbReference type="ARBA" id="ARBA00023242"/>
    </source>
</evidence>
<evidence type="ECO:0000313" key="10">
    <source>
        <dbReference type="Proteomes" id="UP001347796"/>
    </source>
</evidence>
<dbReference type="GO" id="GO:0000978">
    <property type="term" value="F:RNA polymerase II cis-regulatory region sequence-specific DNA binding"/>
    <property type="evidence" value="ECO:0007669"/>
    <property type="project" value="TreeGrafter"/>
</dbReference>
<comment type="subcellular location">
    <subcellularLocation>
        <location evidence="1 5 6">Nucleus</location>
    </subcellularLocation>
</comment>
<dbReference type="Proteomes" id="UP001347796">
    <property type="component" value="Unassembled WGS sequence"/>
</dbReference>
<dbReference type="InterPro" id="IPR009057">
    <property type="entry name" value="Homeodomain-like_sf"/>
</dbReference>
<evidence type="ECO:0000256" key="1">
    <source>
        <dbReference type="ARBA" id="ARBA00004123"/>
    </source>
</evidence>
<organism evidence="9 10">
    <name type="scientific">Patella caerulea</name>
    <name type="common">Rayed Mediterranean limpet</name>
    <dbReference type="NCBI Taxonomy" id="87958"/>
    <lineage>
        <taxon>Eukaryota</taxon>
        <taxon>Metazoa</taxon>
        <taxon>Spiralia</taxon>
        <taxon>Lophotrochozoa</taxon>
        <taxon>Mollusca</taxon>
        <taxon>Gastropoda</taxon>
        <taxon>Patellogastropoda</taxon>
        <taxon>Patelloidea</taxon>
        <taxon>Patellidae</taxon>
        <taxon>Patella</taxon>
    </lineage>
</organism>
<gene>
    <name evidence="9" type="ORF">SNE40_013833</name>
</gene>
<evidence type="ECO:0000256" key="3">
    <source>
        <dbReference type="ARBA" id="ARBA00023155"/>
    </source>
</evidence>
<evidence type="ECO:0000256" key="7">
    <source>
        <dbReference type="SAM" id="MobiDB-lite"/>
    </source>
</evidence>
<evidence type="ECO:0000259" key="8">
    <source>
        <dbReference type="PROSITE" id="PS50071"/>
    </source>
</evidence>
<feature type="domain" description="Homeobox" evidence="8">
    <location>
        <begin position="22"/>
        <end position="82"/>
    </location>
</feature>
<feature type="DNA-binding region" description="Homeobox" evidence="5">
    <location>
        <begin position="24"/>
        <end position="83"/>
    </location>
</feature>
<name>A0AAN8PHV0_PATCE</name>
<dbReference type="EMBL" id="JAZGQO010000010">
    <property type="protein sequence ID" value="KAK6175348.1"/>
    <property type="molecule type" value="Genomic_DNA"/>
</dbReference>
<dbReference type="GO" id="GO:0005634">
    <property type="term" value="C:nucleus"/>
    <property type="evidence" value="ECO:0007669"/>
    <property type="project" value="UniProtKB-SubCell"/>
</dbReference>
<evidence type="ECO:0000256" key="6">
    <source>
        <dbReference type="RuleBase" id="RU000682"/>
    </source>
</evidence>
<reference evidence="9 10" key="1">
    <citation type="submission" date="2024-01" db="EMBL/GenBank/DDBJ databases">
        <title>The genome of the rayed Mediterranean limpet Patella caerulea (Linnaeus, 1758).</title>
        <authorList>
            <person name="Anh-Thu Weber A."/>
            <person name="Halstead-Nussloch G."/>
        </authorList>
    </citation>
    <scope>NUCLEOTIDE SEQUENCE [LARGE SCALE GENOMIC DNA]</scope>
    <source>
        <strain evidence="9">AATW-2023a</strain>
        <tissue evidence="9">Whole specimen</tissue>
    </source>
</reference>
<dbReference type="PROSITE" id="PS50071">
    <property type="entry name" value="HOMEOBOX_2"/>
    <property type="match status" value="1"/>
</dbReference>
<evidence type="ECO:0000256" key="5">
    <source>
        <dbReference type="PROSITE-ProRule" id="PRU00108"/>
    </source>
</evidence>
<dbReference type="AlphaFoldDB" id="A0AAN8PHV0"/>
<comment type="caution">
    <text evidence="9">The sequence shown here is derived from an EMBL/GenBank/DDBJ whole genome shotgun (WGS) entry which is preliminary data.</text>
</comment>
<accession>A0AAN8PHV0</accession>
<evidence type="ECO:0000256" key="2">
    <source>
        <dbReference type="ARBA" id="ARBA00023125"/>
    </source>
</evidence>
<feature type="compositionally biased region" description="Low complexity" evidence="7">
    <location>
        <begin position="97"/>
        <end position="108"/>
    </location>
</feature>
<sequence length="264" mass="30222">MKTRTVPSFRSNDYLDMKAEGVKKKRNRIHYTADQTRAFEGMFARNQFPDRETLEAICEELDVSHKNAQVWFQNRRARSRRDPNDVNSPRKLPQLDSDNSNSPCSSPKPRSRPAPRPEFIPEQLVTFVKKPIPNSKWHEPIKSNVTSYNNGPFGSPEAVPQNYQPNCPQPYFHPYDYQPINHDVPFYYQPIKTHETSQANGLDCPISAILSQTNNVTQNGYYGDFAYGRSYYGSPTENGYYGNSECVTSQVRVIADANKTLTVL</sequence>
<dbReference type="Pfam" id="PF00046">
    <property type="entry name" value="Homeodomain"/>
    <property type="match status" value="1"/>
</dbReference>
<keyword evidence="2 5" id="KW-0238">DNA-binding</keyword>
<dbReference type="GO" id="GO:0000981">
    <property type="term" value="F:DNA-binding transcription factor activity, RNA polymerase II-specific"/>
    <property type="evidence" value="ECO:0007669"/>
    <property type="project" value="TreeGrafter"/>
</dbReference>
<dbReference type="CDD" id="cd00086">
    <property type="entry name" value="homeodomain"/>
    <property type="match status" value="1"/>
</dbReference>
<dbReference type="Gene3D" id="1.10.10.60">
    <property type="entry name" value="Homeodomain-like"/>
    <property type="match status" value="1"/>
</dbReference>
<dbReference type="PANTHER" id="PTHR45793:SF12">
    <property type="entry name" value="TETRAPEPTIDE REPEAT HOMEOBOX 1"/>
    <property type="match status" value="1"/>
</dbReference>
<evidence type="ECO:0000313" key="9">
    <source>
        <dbReference type="EMBL" id="KAK6175348.1"/>
    </source>
</evidence>
<dbReference type="SMART" id="SM00389">
    <property type="entry name" value="HOX"/>
    <property type="match status" value="1"/>
</dbReference>
<protein>
    <recommendedName>
        <fullName evidence="8">Homeobox domain-containing protein</fullName>
    </recommendedName>
</protein>
<proteinExistence type="predicted"/>
<dbReference type="InterPro" id="IPR001356">
    <property type="entry name" value="HD"/>
</dbReference>
<dbReference type="SUPFAM" id="SSF46689">
    <property type="entry name" value="Homeodomain-like"/>
    <property type="match status" value="1"/>
</dbReference>
<keyword evidence="3 5" id="KW-0371">Homeobox</keyword>
<feature type="region of interest" description="Disordered" evidence="7">
    <location>
        <begin position="74"/>
        <end position="119"/>
    </location>
</feature>
<dbReference type="PANTHER" id="PTHR45793">
    <property type="entry name" value="HOMEOBOX PROTEIN"/>
    <property type="match status" value="1"/>
</dbReference>
<keyword evidence="4 5" id="KW-0539">Nucleus</keyword>